<feature type="domain" description="Plastocyanin-like" evidence="6">
    <location>
        <begin position="26"/>
        <end position="129"/>
    </location>
</feature>
<dbReference type="PANTHER" id="PTHR11709:SF414">
    <property type="entry name" value="ADR239WP"/>
    <property type="match status" value="1"/>
</dbReference>
<evidence type="ECO:0000256" key="3">
    <source>
        <dbReference type="ARBA" id="ARBA00023002"/>
    </source>
</evidence>
<evidence type="ECO:0008006" key="10">
    <source>
        <dbReference type="Google" id="ProtNLM"/>
    </source>
</evidence>
<feature type="domain" description="Plastocyanin-like" evidence="4">
    <location>
        <begin position="199"/>
        <end position="292"/>
    </location>
</feature>
<feature type="domain" description="Plastocyanin-like" evidence="4">
    <location>
        <begin position="141"/>
        <end position="182"/>
    </location>
</feature>
<dbReference type="Proteomes" id="UP000681967">
    <property type="component" value="Unassembled WGS sequence"/>
</dbReference>
<dbReference type="GO" id="GO:0005507">
    <property type="term" value="F:copper ion binding"/>
    <property type="evidence" value="ECO:0007669"/>
    <property type="project" value="InterPro"/>
</dbReference>
<dbReference type="PROSITE" id="PS00080">
    <property type="entry name" value="MULTICOPPER_OXIDASE2"/>
    <property type="match status" value="1"/>
</dbReference>
<dbReference type="CDD" id="cd04205">
    <property type="entry name" value="CuRO_2_LCC_like"/>
    <property type="match status" value="1"/>
</dbReference>
<dbReference type="Proteomes" id="UP000663855">
    <property type="component" value="Unassembled WGS sequence"/>
</dbReference>
<dbReference type="Pfam" id="PF07732">
    <property type="entry name" value="Cu-oxidase_3"/>
    <property type="match status" value="1"/>
</dbReference>
<evidence type="ECO:0000313" key="8">
    <source>
        <dbReference type="EMBL" id="CAF4049550.1"/>
    </source>
</evidence>
<reference evidence="7" key="1">
    <citation type="submission" date="2021-02" db="EMBL/GenBank/DDBJ databases">
        <authorList>
            <person name="Nowell W R."/>
        </authorList>
    </citation>
    <scope>NUCLEOTIDE SEQUENCE</scope>
</reference>
<evidence type="ECO:0000259" key="6">
    <source>
        <dbReference type="Pfam" id="PF07732"/>
    </source>
</evidence>
<dbReference type="EMBL" id="CAJNOV010007685">
    <property type="protein sequence ID" value="CAF1293948.1"/>
    <property type="molecule type" value="Genomic_DNA"/>
</dbReference>
<dbReference type="GO" id="GO:0016491">
    <property type="term" value="F:oxidoreductase activity"/>
    <property type="evidence" value="ECO:0007669"/>
    <property type="project" value="UniProtKB-KW"/>
</dbReference>
<evidence type="ECO:0000256" key="2">
    <source>
        <dbReference type="ARBA" id="ARBA00022723"/>
    </source>
</evidence>
<evidence type="ECO:0000313" key="9">
    <source>
        <dbReference type="Proteomes" id="UP000663855"/>
    </source>
</evidence>
<dbReference type="SUPFAM" id="SSF49503">
    <property type="entry name" value="Cupredoxins"/>
    <property type="match status" value="3"/>
</dbReference>
<dbReference type="PANTHER" id="PTHR11709">
    <property type="entry name" value="MULTI-COPPER OXIDASE"/>
    <property type="match status" value="1"/>
</dbReference>
<evidence type="ECO:0000256" key="1">
    <source>
        <dbReference type="ARBA" id="ARBA00010609"/>
    </source>
</evidence>
<dbReference type="InterPro" id="IPR008972">
    <property type="entry name" value="Cupredoxin"/>
</dbReference>
<gene>
    <name evidence="8" type="ORF">BYL167_LOCUS16356</name>
    <name evidence="7" type="ORF">CJN711_LOCUS16575</name>
</gene>
<sequence>MSAMITEQAIVSKTLTINTLFPYLGSIKPIIAANYKFPGPLIEAYENDTIIVRVINNLAQPTTIHWHGMFQIGTPNMDGVVGVTQCAIPSFSEMTYTFMAQPAGTAFYHGHYLDQYADGLIGPLIIRRQVEPNGQLYDTERILMVSDWYNEAAQTKLSSWYLSAKNPDGIEPIPDAIVVNGKFSQSLFAQTKLSSWYLSAKNPDGIEPIPDAIVVNGKFSQSLFVTTSNATSIRFRIINAAAFSMFTVSIDGLPLHIIELDQTAVVPYTVSSFSISVAQRVSFYVNLNEFNDTFVPPDMLPIKSVYIRFKANEEMYPADIKHYIAPYATRYVPYSIFLNPLYLAILSFGSQHSLPTYSADQTSSSLSSGALPKQDDTNMLSARPFSQVNNVVPNATHSLKLVISFCSDSLNITRGYFNNVTYSSNTININNNSSLTQSTVLNTTTPILYQMAMNPRTLNIPSPVRENNGSLPIIQSDGNGHYLVPYQAVVDIFLDNHDDGEHPFHLHGHDFWIIATSAYPQAEQLYRTAYIQRDVVSVPASGWAKIRFLANNPGAWLLHCHIEWHMDAGLILAFIVGPDQIAAQGYNVTANQQRFC</sequence>
<dbReference type="InterPro" id="IPR011707">
    <property type="entry name" value="Cu-oxidase-like_N"/>
</dbReference>
<evidence type="ECO:0000259" key="4">
    <source>
        <dbReference type="Pfam" id="PF00394"/>
    </source>
</evidence>
<proteinExistence type="inferred from homology"/>
<dbReference type="InterPro" id="IPR033138">
    <property type="entry name" value="Cu_oxidase_CS"/>
</dbReference>
<dbReference type="Gene3D" id="2.60.40.420">
    <property type="entry name" value="Cupredoxins - blue copper proteins"/>
    <property type="match status" value="4"/>
</dbReference>
<evidence type="ECO:0000313" key="7">
    <source>
        <dbReference type="EMBL" id="CAF1293948.1"/>
    </source>
</evidence>
<protein>
    <recommendedName>
        <fullName evidence="10">Laccase</fullName>
    </recommendedName>
</protein>
<keyword evidence="2" id="KW-0479">Metal-binding</keyword>
<comment type="similarity">
    <text evidence="1">Belongs to the multicopper oxidase family.</text>
</comment>
<dbReference type="EMBL" id="CAJOBH010006244">
    <property type="protein sequence ID" value="CAF4049550.1"/>
    <property type="molecule type" value="Genomic_DNA"/>
</dbReference>
<dbReference type="InterPro" id="IPR001117">
    <property type="entry name" value="Cu-oxidase_2nd"/>
</dbReference>
<evidence type="ECO:0000259" key="5">
    <source>
        <dbReference type="Pfam" id="PF07731"/>
    </source>
</evidence>
<name>A0A815D7H1_9BILA</name>
<dbReference type="Pfam" id="PF00394">
    <property type="entry name" value="Cu-oxidase"/>
    <property type="match status" value="2"/>
</dbReference>
<comment type="caution">
    <text evidence="7">The sequence shown here is derived from an EMBL/GenBank/DDBJ whole genome shotgun (WGS) entry which is preliminary data.</text>
</comment>
<dbReference type="Pfam" id="PF07731">
    <property type="entry name" value="Cu-oxidase_2"/>
    <property type="match status" value="1"/>
</dbReference>
<dbReference type="InterPro" id="IPR045087">
    <property type="entry name" value="Cu-oxidase_fam"/>
</dbReference>
<dbReference type="AlphaFoldDB" id="A0A815D7H1"/>
<organism evidence="7 9">
    <name type="scientific">Rotaria magnacalcarata</name>
    <dbReference type="NCBI Taxonomy" id="392030"/>
    <lineage>
        <taxon>Eukaryota</taxon>
        <taxon>Metazoa</taxon>
        <taxon>Spiralia</taxon>
        <taxon>Gnathifera</taxon>
        <taxon>Rotifera</taxon>
        <taxon>Eurotatoria</taxon>
        <taxon>Bdelloidea</taxon>
        <taxon>Philodinida</taxon>
        <taxon>Philodinidae</taxon>
        <taxon>Rotaria</taxon>
    </lineage>
</organism>
<dbReference type="InterPro" id="IPR002355">
    <property type="entry name" value="Cu_oxidase_Cu_BS"/>
</dbReference>
<dbReference type="InterPro" id="IPR011706">
    <property type="entry name" value="Cu-oxidase_C"/>
</dbReference>
<keyword evidence="3" id="KW-0560">Oxidoreductase</keyword>
<accession>A0A815D7H1</accession>
<dbReference type="PROSITE" id="PS00079">
    <property type="entry name" value="MULTICOPPER_OXIDASE1"/>
    <property type="match status" value="1"/>
</dbReference>
<feature type="domain" description="Plastocyanin-like" evidence="5">
    <location>
        <begin position="477"/>
        <end position="579"/>
    </location>
</feature>